<dbReference type="STRING" id="1291052.FC18_GL000123"/>
<sequence length="331" mass="36461">MTNINPRDELHDAIDQIPVPTAAVNAAIDQGIAATPVKHKWRARLLVLAAAVLFGGAGLAAGTPIISQAVSNVAWLTAFYLSNGENDDFNTYHIDGVAKKLNKTITSHGITVKLVEAYYSGKTIGITGEITGLNTTDFDPNGEHELEMVTDDTPGKHLFHDMTNFQPIKHGYRFRQTYIVTSKTAPSSITLPFTIKQIGLTVGRWKANLKMSQPTPIVNIINGTTYDFGLKGITITPHSITKYAHGSELAFNIKTDHTRYEPDSTSIDFIKDSSGQQLITNASSFGSSDGRDYLSMTRMPKRGEKYLVRCNYFLKGHKRANTVTKKMVIWP</sequence>
<dbReference type="Proteomes" id="UP000051679">
    <property type="component" value="Unassembled WGS sequence"/>
</dbReference>
<dbReference type="Gene3D" id="2.60.40.1630">
    <property type="entry name" value="bacillus anthracis domain"/>
    <property type="match status" value="1"/>
</dbReference>
<gene>
    <name evidence="3" type="ORF">FC18_GL000123</name>
</gene>
<evidence type="ECO:0000256" key="1">
    <source>
        <dbReference type="SAM" id="Phobius"/>
    </source>
</evidence>
<dbReference type="RefSeq" id="WP_054678934.1">
    <property type="nucleotide sequence ID" value="NZ_AYYO01000006.1"/>
</dbReference>
<reference evidence="3 4" key="1">
    <citation type="journal article" date="2015" name="Genome Announc.">
        <title>Expanding the biotechnology potential of lactobacilli through comparative genomics of 213 strains and associated genera.</title>
        <authorList>
            <person name="Sun Z."/>
            <person name="Harris H.M."/>
            <person name="McCann A."/>
            <person name="Guo C."/>
            <person name="Argimon S."/>
            <person name="Zhang W."/>
            <person name="Yang X."/>
            <person name="Jeffery I.B."/>
            <person name="Cooney J.C."/>
            <person name="Kagawa T.F."/>
            <person name="Liu W."/>
            <person name="Song Y."/>
            <person name="Salvetti E."/>
            <person name="Wrobel A."/>
            <person name="Rasinkangas P."/>
            <person name="Parkhill J."/>
            <person name="Rea M.C."/>
            <person name="O'Sullivan O."/>
            <person name="Ritari J."/>
            <person name="Douillard F.P."/>
            <person name="Paul Ross R."/>
            <person name="Yang R."/>
            <person name="Briner A.E."/>
            <person name="Felis G.E."/>
            <person name="de Vos W.M."/>
            <person name="Barrangou R."/>
            <person name="Klaenhammer T.R."/>
            <person name="Caufield P.W."/>
            <person name="Cui Y."/>
            <person name="Zhang H."/>
            <person name="O'Toole P.W."/>
        </authorList>
    </citation>
    <scope>NUCLEOTIDE SEQUENCE [LARGE SCALE GENOMIC DNA]</scope>
    <source>
        <strain evidence="3 4">DSM 20505</strain>
    </source>
</reference>
<feature type="transmembrane region" description="Helical" evidence="1">
    <location>
        <begin position="45"/>
        <end position="66"/>
    </location>
</feature>
<evidence type="ECO:0000313" key="3">
    <source>
        <dbReference type="EMBL" id="KRM56289.1"/>
    </source>
</evidence>
<dbReference type="EMBL" id="AYYO01000006">
    <property type="protein sequence ID" value="KRM56289.1"/>
    <property type="molecule type" value="Genomic_DNA"/>
</dbReference>
<evidence type="ECO:0000259" key="2">
    <source>
        <dbReference type="Pfam" id="PF13786"/>
    </source>
</evidence>
<name>A0A0R1ZMQ8_9LACO</name>
<keyword evidence="1" id="KW-1133">Transmembrane helix</keyword>
<dbReference type="Pfam" id="PF13786">
    <property type="entry name" value="DUF4179"/>
    <property type="match status" value="1"/>
</dbReference>
<organism evidence="3 4">
    <name type="scientific">Lacticaseibacillus sharpeae JCM 1186 = DSM 20505</name>
    <dbReference type="NCBI Taxonomy" id="1291052"/>
    <lineage>
        <taxon>Bacteria</taxon>
        <taxon>Bacillati</taxon>
        <taxon>Bacillota</taxon>
        <taxon>Bacilli</taxon>
        <taxon>Lactobacillales</taxon>
        <taxon>Lactobacillaceae</taxon>
        <taxon>Lacticaseibacillus</taxon>
    </lineage>
</organism>
<accession>A0A0R1ZMQ8</accession>
<dbReference type="PATRIC" id="fig|1291052.5.peg.124"/>
<keyword evidence="4" id="KW-1185">Reference proteome</keyword>
<keyword evidence="1" id="KW-0472">Membrane</keyword>
<dbReference type="OrthoDB" id="2293641at2"/>
<feature type="domain" description="DUF4179" evidence="2">
    <location>
        <begin position="41"/>
        <end position="130"/>
    </location>
</feature>
<comment type="caution">
    <text evidence="3">The sequence shown here is derived from an EMBL/GenBank/DDBJ whole genome shotgun (WGS) entry which is preliminary data.</text>
</comment>
<keyword evidence="1" id="KW-0812">Transmembrane</keyword>
<evidence type="ECO:0000313" key="4">
    <source>
        <dbReference type="Proteomes" id="UP000051679"/>
    </source>
</evidence>
<dbReference type="AlphaFoldDB" id="A0A0R1ZMQ8"/>
<protein>
    <recommendedName>
        <fullName evidence="2">DUF4179 domain-containing protein</fullName>
    </recommendedName>
</protein>
<dbReference type="InterPro" id="IPR025436">
    <property type="entry name" value="DUF4179"/>
</dbReference>
<proteinExistence type="predicted"/>